<dbReference type="InterPro" id="IPR036102">
    <property type="entry name" value="OsmC/Ohrsf"/>
</dbReference>
<proteinExistence type="predicted"/>
<evidence type="ECO:0000313" key="2">
    <source>
        <dbReference type="Proteomes" id="UP000261905"/>
    </source>
</evidence>
<dbReference type="Pfam" id="PF02566">
    <property type="entry name" value="OsmC"/>
    <property type="match status" value="1"/>
</dbReference>
<dbReference type="InterPro" id="IPR003718">
    <property type="entry name" value="OsmC/Ohr_fam"/>
</dbReference>
<comment type="caution">
    <text evidence="1">The sequence shown here is derived from an EMBL/GenBank/DDBJ whole genome shotgun (WGS) entry which is preliminary data.</text>
</comment>
<evidence type="ECO:0000313" key="1">
    <source>
        <dbReference type="EMBL" id="REK76708.1"/>
    </source>
</evidence>
<reference evidence="1 2" key="1">
    <citation type="submission" date="2018-08" db="EMBL/GenBank/DDBJ databases">
        <title>Paenibacillus sp. M4BSY-1, whole genome shotgun sequence.</title>
        <authorList>
            <person name="Tuo L."/>
        </authorList>
    </citation>
    <scope>NUCLEOTIDE SEQUENCE [LARGE SCALE GENOMIC DNA]</scope>
    <source>
        <strain evidence="1 2">M4BSY-1</strain>
    </source>
</reference>
<dbReference type="RefSeq" id="WP_116043790.1">
    <property type="nucleotide sequence ID" value="NZ_QUBQ01000001.1"/>
</dbReference>
<name>A0A371PKI3_9BACL</name>
<dbReference type="Proteomes" id="UP000261905">
    <property type="component" value="Unassembled WGS sequence"/>
</dbReference>
<sequence>MNVTTLWEGGRAFTATGPSGYPIHMDATAAYGGEGKGATPMELLLAGLAGCMGIDVTMILNQSLEQVKTIRMETNGTRREEKPAGFTAIELIFHVEGELPDYRIWKAIDMSQEKYCSVSDSLHADITFRLILNGEERPKGA</sequence>
<gene>
    <name evidence="1" type="ORF">DX130_06625</name>
</gene>
<keyword evidence="2" id="KW-1185">Reference proteome</keyword>
<dbReference type="InterPro" id="IPR015946">
    <property type="entry name" value="KH_dom-like_a/b"/>
</dbReference>
<organism evidence="1 2">
    <name type="scientific">Paenibacillus paeoniae</name>
    <dbReference type="NCBI Taxonomy" id="2292705"/>
    <lineage>
        <taxon>Bacteria</taxon>
        <taxon>Bacillati</taxon>
        <taxon>Bacillota</taxon>
        <taxon>Bacilli</taxon>
        <taxon>Bacillales</taxon>
        <taxon>Paenibacillaceae</taxon>
        <taxon>Paenibacillus</taxon>
    </lineage>
</organism>
<dbReference type="EMBL" id="QUBQ01000001">
    <property type="protein sequence ID" value="REK76708.1"/>
    <property type="molecule type" value="Genomic_DNA"/>
</dbReference>
<dbReference type="SUPFAM" id="SSF82784">
    <property type="entry name" value="OsmC-like"/>
    <property type="match status" value="1"/>
</dbReference>
<dbReference type="OrthoDB" id="9804010at2"/>
<dbReference type="AlphaFoldDB" id="A0A371PKI3"/>
<dbReference type="PANTHER" id="PTHR34352:SF1">
    <property type="entry name" value="PROTEIN YHFA"/>
    <property type="match status" value="1"/>
</dbReference>
<dbReference type="PANTHER" id="PTHR34352">
    <property type="entry name" value="PROTEIN YHFA"/>
    <property type="match status" value="1"/>
</dbReference>
<accession>A0A371PKI3</accession>
<dbReference type="Gene3D" id="3.30.300.20">
    <property type="match status" value="1"/>
</dbReference>
<protein>
    <submittedName>
        <fullName evidence="1">OsmC family peroxiredoxin</fullName>
    </submittedName>
</protein>